<keyword evidence="11 16" id="KW-0670">Pyruvate</keyword>
<dbReference type="GO" id="GO:0005524">
    <property type="term" value="F:ATP binding"/>
    <property type="evidence" value="ECO:0007669"/>
    <property type="project" value="UniProtKB-KW"/>
</dbReference>
<evidence type="ECO:0000259" key="14">
    <source>
        <dbReference type="Pfam" id="PF00224"/>
    </source>
</evidence>
<keyword evidence="6" id="KW-0547">Nucleotide-binding</keyword>
<dbReference type="AlphaFoldDB" id="A0A7J3ZKR3"/>
<keyword evidence="5" id="KW-0479">Metal-binding</keyword>
<dbReference type="GO" id="GO:0000287">
    <property type="term" value="F:magnesium ion binding"/>
    <property type="evidence" value="ECO:0007669"/>
    <property type="project" value="UniProtKB-UniRule"/>
</dbReference>
<dbReference type="InterPro" id="IPR011037">
    <property type="entry name" value="Pyrv_Knase-like_insert_dom_sf"/>
</dbReference>
<dbReference type="SUPFAM" id="SSF52935">
    <property type="entry name" value="PK C-terminal domain-like"/>
    <property type="match status" value="1"/>
</dbReference>
<keyword evidence="7 13" id="KW-0418">Kinase</keyword>
<dbReference type="Gene3D" id="3.20.20.60">
    <property type="entry name" value="Phosphoenolpyruvate-binding domains"/>
    <property type="match status" value="1"/>
</dbReference>
<evidence type="ECO:0000256" key="8">
    <source>
        <dbReference type="ARBA" id="ARBA00022840"/>
    </source>
</evidence>
<evidence type="ECO:0000256" key="7">
    <source>
        <dbReference type="ARBA" id="ARBA00022777"/>
    </source>
</evidence>
<evidence type="ECO:0000256" key="1">
    <source>
        <dbReference type="ARBA" id="ARBA00004997"/>
    </source>
</evidence>
<evidence type="ECO:0000256" key="11">
    <source>
        <dbReference type="ARBA" id="ARBA00023317"/>
    </source>
</evidence>
<dbReference type="InterPro" id="IPR015813">
    <property type="entry name" value="Pyrv/PenolPyrv_kinase-like_dom"/>
</dbReference>
<dbReference type="InterPro" id="IPR015795">
    <property type="entry name" value="Pyrv_Knase_C"/>
</dbReference>
<feature type="domain" description="Pyruvate kinase C-terminal" evidence="15">
    <location>
        <begin position="367"/>
        <end position="453"/>
    </location>
</feature>
<keyword evidence="4 13" id="KW-0808">Transferase</keyword>
<accession>A0A7J3ZKR3</accession>
<dbReference type="InterPro" id="IPR015793">
    <property type="entry name" value="Pyrv_Knase_brl"/>
</dbReference>
<proteinExistence type="inferred from homology"/>
<keyword evidence="8" id="KW-0067">ATP-binding</keyword>
<evidence type="ECO:0000256" key="4">
    <source>
        <dbReference type="ARBA" id="ARBA00022679"/>
    </source>
</evidence>
<dbReference type="GO" id="GO:0004743">
    <property type="term" value="F:pyruvate kinase activity"/>
    <property type="evidence" value="ECO:0007669"/>
    <property type="project" value="UniProtKB-UniRule"/>
</dbReference>
<comment type="caution">
    <text evidence="16">The sequence shown here is derived from an EMBL/GenBank/DDBJ whole genome shotgun (WGS) entry which is preliminary data.</text>
</comment>
<dbReference type="GO" id="GO:0030955">
    <property type="term" value="F:potassium ion binding"/>
    <property type="evidence" value="ECO:0007669"/>
    <property type="project" value="UniProtKB-UniRule"/>
</dbReference>
<dbReference type="SUPFAM" id="SSF51621">
    <property type="entry name" value="Phosphoenolpyruvate/pyruvate domain"/>
    <property type="match status" value="1"/>
</dbReference>
<dbReference type="NCBIfam" id="TIGR01064">
    <property type="entry name" value="pyruv_kin"/>
    <property type="match status" value="1"/>
</dbReference>
<dbReference type="EC" id="2.7.1.40" evidence="3 12"/>
<evidence type="ECO:0000259" key="15">
    <source>
        <dbReference type="Pfam" id="PF02887"/>
    </source>
</evidence>
<dbReference type="InterPro" id="IPR001697">
    <property type="entry name" value="Pyr_Knase"/>
</dbReference>
<evidence type="ECO:0000313" key="16">
    <source>
        <dbReference type="EMBL" id="HHQ80472.1"/>
    </source>
</evidence>
<sequence>MLSYPAPIKKTKIIATLGPSSSSYETIKEMVRAGADGFRINFSYGSPHEWSRLARLVLEVEEELEIILSLVGDLQGPNPRIGFLSEPMCLKRGELVELALADSQESVGEKKVVPVPLKSFFEVTERGDVIIMADGQTILEVLEREDHTITARVVEPGCIRSRNSVGIRGKVIPMPRVTEKDLSDIEFAVQHEFSHLMVSYVESAEHVSEIREILSKRGKQDISVIAKIESRKGVERVDSIITEARGVVVARGDLGKHFSLEEIPSIQKSIASKLRAKGKIAVLATQLLTSMLNSPTPTRSEVADIYNAVLEGFDALMLTNETAIGRYPIDAVKWLSRVIVEAERHYTRREELLPEPKGIPERFVLGLVKLALSLNAKLLVFSFTGRTAELVAQYRPTRVYFVGTPSASVARRVKMLWGSVPLIVEAQDYRSGIDLTRKKLLETGMVTSGEVLIEAYSVTGDREYLIRIYRCA</sequence>
<comment type="similarity">
    <text evidence="2 13">Belongs to the pyruvate kinase family.</text>
</comment>
<dbReference type="UniPathway" id="UPA00109">
    <property type="reaction ID" value="UER00188"/>
</dbReference>
<evidence type="ECO:0000256" key="6">
    <source>
        <dbReference type="ARBA" id="ARBA00022741"/>
    </source>
</evidence>
<dbReference type="Gene3D" id="3.40.1380.20">
    <property type="entry name" value="Pyruvate kinase, C-terminal domain"/>
    <property type="match status" value="1"/>
</dbReference>
<name>A0A7J3ZKR3_9CREN</name>
<dbReference type="InterPro" id="IPR040442">
    <property type="entry name" value="Pyrv_kinase-like_dom_sf"/>
</dbReference>
<evidence type="ECO:0000256" key="12">
    <source>
        <dbReference type="NCBIfam" id="TIGR01064"/>
    </source>
</evidence>
<feature type="domain" description="Pyruvate kinase barrel" evidence="14">
    <location>
        <begin position="9"/>
        <end position="332"/>
    </location>
</feature>
<dbReference type="EMBL" id="DRZC01000043">
    <property type="protein sequence ID" value="HHQ80472.1"/>
    <property type="molecule type" value="Genomic_DNA"/>
</dbReference>
<dbReference type="PRINTS" id="PR01050">
    <property type="entry name" value="PYRUVTKNASE"/>
</dbReference>
<keyword evidence="10 13" id="KW-0324">Glycolysis</keyword>
<dbReference type="Gene3D" id="2.40.33.10">
    <property type="entry name" value="PK beta-barrel domain-like"/>
    <property type="match status" value="1"/>
</dbReference>
<dbReference type="Pfam" id="PF00224">
    <property type="entry name" value="PK"/>
    <property type="match status" value="1"/>
</dbReference>
<dbReference type="GO" id="GO:0016301">
    <property type="term" value="F:kinase activity"/>
    <property type="evidence" value="ECO:0007669"/>
    <property type="project" value="UniProtKB-KW"/>
</dbReference>
<evidence type="ECO:0000256" key="3">
    <source>
        <dbReference type="ARBA" id="ARBA00012142"/>
    </source>
</evidence>
<dbReference type="SUPFAM" id="SSF50800">
    <property type="entry name" value="PK beta-barrel domain-like"/>
    <property type="match status" value="1"/>
</dbReference>
<evidence type="ECO:0000256" key="9">
    <source>
        <dbReference type="ARBA" id="ARBA00022842"/>
    </source>
</evidence>
<evidence type="ECO:0000256" key="2">
    <source>
        <dbReference type="ARBA" id="ARBA00008663"/>
    </source>
</evidence>
<organism evidence="16">
    <name type="scientific">Fervidicoccus fontis</name>
    <dbReference type="NCBI Taxonomy" id="683846"/>
    <lineage>
        <taxon>Archaea</taxon>
        <taxon>Thermoproteota</taxon>
        <taxon>Thermoprotei</taxon>
        <taxon>Fervidicoccales</taxon>
        <taxon>Fervidicoccaceae</taxon>
        <taxon>Fervidicoccus</taxon>
    </lineage>
</organism>
<evidence type="ECO:0000256" key="10">
    <source>
        <dbReference type="ARBA" id="ARBA00023152"/>
    </source>
</evidence>
<gene>
    <name evidence="16" type="primary">pyk</name>
    <name evidence="16" type="ORF">ENM78_03320</name>
</gene>
<dbReference type="InterPro" id="IPR036918">
    <property type="entry name" value="Pyrv_Knase_C_sf"/>
</dbReference>
<dbReference type="InterPro" id="IPR015806">
    <property type="entry name" value="Pyrv_Knase_insert_dom_sf"/>
</dbReference>
<evidence type="ECO:0000256" key="13">
    <source>
        <dbReference type="RuleBase" id="RU000504"/>
    </source>
</evidence>
<evidence type="ECO:0000256" key="5">
    <source>
        <dbReference type="ARBA" id="ARBA00022723"/>
    </source>
</evidence>
<reference evidence="16" key="1">
    <citation type="journal article" date="2020" name="mSystems">
        <title>Genome- and Community-Level Interaction Insights into Carbon Utilization and Element Cycling Functions of Hydrothermarchaeota in Hydrothermal Sediment.</title>
        <authorList>
            <person name="Zhou Z."/>
            <person name="Liu Y."/>
            <person name="Xu W."/>
            <person name="Pan J."/>
            <person name="Luo Z.H."/>
            <person name="Li M."/>
        </authorList>
    </citation>
    <scope>NUCLEOTIDE SEQUENCE [LARGE SCALE GENOMIC DNA]</scope>
    <source>
        <strain evidence="16">SpSt-1116</strain>
    </source>
</reference>
<comment type="catalytic activity">
    <reaction evidence="13">
        <text>pyruvate + ATP = phosphoenolpyruvate + ADP + H(+)</text>
        <dbReference type="Rhea" id="RHEA:18157"/>
        <dbReference type="ChEBI" id="CHEBI:15361"/>
        <dbReference type="ChEBI" id="CHEBI:15378"/>
        <dbReference type="ChEBI" id="CHEBI:30616"/>
        <dbReference type="ChEBI" id="CHEBI:58702"/>
        <dbReference type="ChEBI" id="CHEBI:456216"/>
        <dbReference type="EC" id="2.7.1.40"/>
    </reaction>
</comment>
<protein>
    <recommendedName>
        <fullName evidence="3 12">Pyruvate kinase</fullName>
        <ecNumber evidence="3 12">2.7.1.40</ecNumber>
    </recommendedName>
</protein>
<keyword evidence="9 13" id="KW-0460">Magnesium</keyword>
<dbReference type="Pfam" id="PF02887">
    <property type="entry name" value="PK_C"/>
    <property type="match status" value="1"/>
</dbReference>
<comment type="pathway">
    <text evidence="1 13">Carbohydrate degradation; glycolysis; pyruvate from D-glyceraldehyde 3-phosphate: step 5/5.</text>
</comment>
<dbReference type="PANTHER" id="PTHR11817">
    <property type="entry name" value="PYRUVATE KINASE"/>
    <property type="match status" value="1"/>
</dbReference>